<dbReference type="AlphaFoldDB" id="A0A937AR73"/>
<dbReference type="InterPro" id="IPR023347">
    <property type="entry name" value="Lysozyme_dom_sf"/>
</dbReference>
<gene>
    <name evidence="4" type="ORF">EU981_05085</name>
</gene>
<reference evidence="4" key="1">
    <citation type="submission" date="2019-02" db="EMBL/GenBank/DDBJ databases">
        <title>A novel Candidatus Liberibacter species associated with the New Zealand native fuchsia psyllid, Ctenarytaina fuchsiae.</title>
        <authorList>
            <person name="Thompson S.M."/>
            <person name="Jorgensen N."/>
            <person name="David C."/>
            <person name="Bulman S.R."/>
            <person name="Smith G.R."/>
        </authorList>
    </citation>
    <scope>NUCLEOTIDE SEQUENCE</scope>
    <source>
        <strain evidence="4">Oxford</strain>
    </source>
</reference>
<evidence type="ECO:0000256" key="1">
    <source>
        <dbReference type="ARBA" id="ARBA00022529"/>
    </source>
</evidence>
<accession>A0A937AR73</accession>
<keyword evidence="3" id="KW-0326">Glycosidase</keyword>
<keyword evidence="2 3" id="KW-0081">Bacteriolytic enzyme</keyword>
<dbReference type="GO" id="GO:0003796">
    <property type="term" value="F:lysozyme activity"/>
    <property type="evidence" value="ECO:0007669"/>
    <property type="project" value="UniProtKB-EC"/>
</dbReference>
<comment type="similarity">
    <text evidence="3">Belongs to the glycosyl hydrolase 24 family.</text>
</comment>
<evidence type="ECO:0000256" key="3">
    <source>
        <dbReference type="RuleBase" id="RU003788"/>
    </source>
</evidence>
<dbReference type="GO" id="GO:0031640">
    <property type="term" value="P:killing of cells of another organism"/>
    <property type="evidence" value="ECO:0007669"/>
    <property type="project" value="UniProtKB-KW"/>
</dbReference>
<sequence length="99" mass="10985">MSVSQADALLHQDAMKCLHQALKASPVLASSGEKRLSAVGDFVFNLGISRYKYSTFKKRVDDEDWSNAAIECNRWVFAGGKKLKGLIVRREVEAELLLG</sequence>
<name>A0A937AR73_9HYPH</name>
<comment type="catalytic activity">
    <reaction evidence="3">
        <text>Hydrolysis of (1-&gt;4)-beta-linkages between N-acetylmuramic acid and N-acetyl-D-glucosamine residues in a peptidoglycan and between N-acetyl-D-glucosamine residues in chitodextrins.</text>
        <dbReference type="EC" id="3.2.1.17"/>
    </reaction>
</comment>
<dbReference type="GO" id="GO:0016998">
    <property type="term" value="P:cell wall macromolecule catabolic process"/>
    <property type="evidence" value="ECO:0007669"/>
    <property type="project" value="InterPro"/>
</dbReference>
<dbReference type="PANTHER" id="PTHR38107:SF3">
    <property type="entry name" value="LYSOZYME RRRD-RELATED"/>
    <property type="match status" value="1"/>
</dbReference>
<dbReference type="EMBL" id="SEOL01000016">
    <property type="protein sequence ID" value="MBL0849426.1"/>
    <property type="molecule type" value="Genomic_DNA"/>
</dbReference>
<comment type="caution">
    <text evidence="4">The sequence shown here is derived from an EMBL/GenBank/DDBJ whole genome shotgun (WGS) entry which is preliminary data.</text>
</comment>
<dbReference type="InterPro" id="IPR023346">
    <property type="entry name" value="Lysozyme-like_dom_sf"/>
</dbReference>
<dbReference type="InterPro" id="IPR051018">
    <property type="entry name" value="Bacteriophage_GH24"/>
</dbReference>
<dbReference type="InterPro" id="IPR002196">
    <property type="entry name" value="Glyco_hydro_24"/>
</dbReference>
<evidence type="ECO:0000313" key="4">
    <source>
        <dbReference type="EMBL" id="MBL0849426.1"/>
    </source>
</evidence>
<dbReference type="EC" id="3.2.1.17" evidence="3"/>
<dbReference type="GO" id="GO:0042742">
    <property type="term" value="P:defense response to bacterium"/>
    <property type="evidence" value="ECO:0007669"/>
    <property type="project" value="UniProtKB-KW"/>
</dbReference>
<dbReference type="Gene3D" id="1.10.530.40">
    <property type="match status" value="1"/>
</dbReference>
<dbReference type="GO" id="GO:0009253">
    <property type="term" value="P:peptidoglycan catabolic process"/>
    <property type="evidence" value="ECO:0007669"/>
    <property type="project" value="InterPro"/>
</dbReference>
<evidence type="ECO:0000313" key="5">
    <source>
        <dbReference type="Proteomes" id="UP000736856"/>
    </source>
</evidence>
<dbReference type="Pfam" id="PF00959">
    <property type="entry name" value="Phage_lysozyme"/>
    <property type="match status" value="1"/>
</dbReference>
<organism evidence="4 5">
    <name type="scientific">Candidatus Liberibacter ctenarytainae</name>
    <dbReference type="NCBI Taxonomy" id="2020335"/>
    <lineage>
        <taxon>Bacteria</taxon>
        <taxon>Pseudomonadati</taxon>
        <taxon>Pseudomonadota</taxon>
        <taxon>Alphaproteobacteria</taxon>
        <taxon>Hyphomicrobiales</taxon>
        <taxon>Rhizobiaceae</taxon>
        <taxon>Liberibacter</taxon>
    </lineage>
</organism>
<dbReference type="Proteomes" id="UP000736856">
    <property type="component" value="Unassembled WGS sequence"/>
</dbReference>
<keyword evidence="1 3" id="KW-0929">Antimicrobial</keyword>
<dbReference type="PANTHER" id="PTHR38107">
    <property type="match status" value="1"/>
</dbReference>
<dbReference type="SUPFAM" id="SSF53955">
    <property type="entry name" value="Lysozyme-like"/>
    <property type="match status" value="1"/>
</dbReference>
<proteinExistence type="inferred from homology"/>
<evidence type="ECO:0000256" key="2">
    <source>
        <dbReference type="ARBA" id="ARBA00022638"/>
    </source>
</evidence>
<keyword evidence="3" id="KW-0378">Hydrolase</keyword>
<protein>
    <recommendedName>
        <fullName evidence="3">Lysozyme</fullName>
        <ecNumber evidence="3">3.2.1.17</ecNumber>
    </recommendedName>
</protein>